<dbReference type="EMBL" id="BK015575">
    <property type="protein sequence ID" value="DAE14129.1"/>
    <property type="molecule type" value="Genomic_DNA"/>
</dbReference>
<dbReference type="SUPFAM" id="SSF47413">
    <property type="entry name" value="lambda repressor-like DNA-binding domains"/>
    <property type="match status" value="1"/>
</dbReference>
<organism evidence="1">
    <name type="scientific">Caudovirales sp. ctlwr10</name>
    <dbReference type="NCBI Taxonomy" id="2825771"/>
    <lineage>
        <taxon>Viruses</taxon>
        <taxon>Duplodnaviria</taxon>
        <taxon>Heunggongvirae</taxon>
        <taxon>Uroviricota</taxon>
        <taxon>Caudoviricetes</taxon>
    </lineage>
</organism>
<reference evidence="1" key="1">
    <citation type="journal article" date="2021" name="Proc. Natl. Acad. Sci. U.S.A.">
        <title>A Catalog of Tens of Thousands of Viruses from Human Metagenomes Reveals Hidden Associations with Chronic Diseases.</title>
        <authorList>
            <person name="Tisza M.J."/>
            <person name="Buck C.B."/>
        </authorList>
    </citation>
    <scope>NUCLEOTIDE SEQUENCE</scope>
    <source>
        <strain evidence="1">Ctlwr10</strain>
    </source>
</reference>
<dbReference type="InterPro" id="IPR010982">
    <property type="entry name" value="Lambda_DNA-bd_dom_sf"/>
</dbReference>
<protein>
    <submittedName>
        <fullName evidence="1">Regulatory protein</fullName>
    </submittedName>
</protein>
<dbReference type="Pfam" id="PF13412">
    <property type="entry name" value="HTH_24"/>
    <property type="match status" value="1"/>
</dbReference>
<dbReference type="GO" id="GO:0003677">
    <property type="term" value="F:DNA binding"/>
    <property type="evidence" value="ECO:0007669"/>
    <property type="project" value="InterPro"/>
</dbReference>
<evidence type="ECO:0000313" key="1">
    <source>
        <dbReference type="EMBL" id="DAE14129.1"/>
    </source>
</evidence>
<proteinExistence type="predicted"/>
<sequence length="77" mass="8661">MRHGRRDSVTARQVIEMAVAYAGISNSELARRLDWSPQLLNKRLNTGKFTVEEWTQIGEALGAKARVGFDFPDGKEI</sequence>
<accession>A0A8S5Q5J5</accession>
<name>A0A8S5Q5J5_9CAUD</name>